<feature type="compositionally biased region" description="Polar residues" evidence="1">
    <location>
        <begin position="359"/>
        <end position="370"/>
    </location>
</feature>
<feature type="compositionally biased region" description="Low complexity" evidence="1">
    <location>
        <begin position="1"/>
        <end position="22"/>
    </location>
</feature>
<feature type="region of interest" description="Disordered" evidence="1">
    <location>
        <begin position="1"/>
        <end position="41"/>
    </location>
</feature>
<dbReference type="RefSeq" id="WP_175113848.1">
    <property type="nucleotide sequence ID" value="NZ_CADIKF010000045.1"/>
</dbReference>
<reference evidence="2 3" key="1">
    <citation type="submission" date="2020-04" db="EMBL/GenBank/DDBJ databases">
        <authorList>
            <person name="De Canck E."/>
        </authorList>
    </citation>
    <scope>NUCLEOTIDE SEQUENCE [LARGE SCALE GENOMIC DNA]</scope>
    <source>
        <strain evidence="2 3">LMG 29739</strain>
    </source>
</reference>
<accession>A0A6J5EII0</accession>
<feature type="compositionally biased region" description="Low complexity" evidence="1">
    <location>
        <begin position="236"/>
        <end position="256"/>
    </location>
</feature>
<organism evidence="2 3">
    <name type="scientific">Paraburkholderia solisilvae</name>
    <dbReference type="NCBI Taxonomy" id="624376"/>
    <lineage>
        <taxon>Bacteria</taxon>
        <taxon>Pseudomonadati</taxon>
        <taxon>Pseudomonadota</taxon>
        <taxon>Betaproteobacteria</taxon>
        <taxon>Burkholderiales</taxon>
        <taxon>Burkholderiaceae</taxon>
        <taxon>Paraburkholderia</taxon>
    </lineage>
</organism>
<dbReference type="EMBL" id="CADIKF010000045">
    <property type="protein sequence ID" value="CAB3766278.1"/>
    <property type="molecule type" value="Genomic_DNA"/>
</dbReference>
<sequence>MSTPISGSTGTSLLNSLLSPSTHGHTAKAKPGQAGALSDASLPTTPDAATAALQAAVASVNQLTQAFDQAFQGASTVDPTTGLSELSSNASSQLDSALTRFLEQSGFSQQQAEAAATGFATQLANGGGGPVELDASYDDANTFATSMSASYGATTMSASSVALNERSGSVQIQFDPTSGKLSISLQEQQVSAVTSVTQITSANPLTQAQLALQPLTQPLGILNLLPSDSHGHDSSNDGNGAGSNNGQNASGQSSGNPANASSNDDTSTVADALTLLNGLLAGLGVPKLHSTQDALDQLSRMANAAQQNGAQPADDSTDGTQDPSALAVSIGFTQTLSISLLDLNGHGTTLFKRPDGSTGAMSFEQTHVEA</sequence>
<feature type="compositionally biased region" description="Low complexity" evidence="1">
    <location>
        <begin position="303"/>
        <end position="313"/>
    </location>
</feature>
<proteinExistence type="predicted"/>
<feature type="compositionally biased region" description="Polar residues" evidence="1">
    <location>
        <begin position="257"/>
        <end position="266"/>
    </location>
</feature>
<dbReference type="AlphaFoldDB" id="A0A6J5EII0"/>
<evidence type="ECO:0000313" key="3">
    <source>
        <dbReference type="Proteomes" id="UP000494329"/>
    </source>
</evidence>
<protein>
    <submittedName>
        <fullName evidence="2">Uncharacterized protein</fullName>
    </submittedName>
</protein>
<gene>
    <name evidence="2" type="ORF">LMG29739_04782</name>
</gene>
<name>A0A6J5EII0_9BURK</name>
<evidence type="ECO:0000313" key="2">
    <source>
        <dbReference type="EMBL" id="CAB3766278.1"/>
    </source>
</evidence>
<feature type="region of interest" description="Disordered" evidence="1">
    <location>
        <begin position="303"/>
        <end position="324"/>
    </location>
</feature>
<keyword evidence="3" id="KW-1185">Reference proteome</keyword>
<feature type="region of interest" description="Disordered" evidence="1">
    <location>
        <begin position="351"/>
        <end position="370"/>
    </location>
</feature>
<feature type="region of interest" description="Disordered" evidence="1">
    <location>
        <begin position="223"/>
        <end position="266"/>
    </location>
</feature>
<dbReference type="Proteomes" id="UP000494329">
    <property type="component" value="Unassembled WGS sequence"/>
</dbReference>
<evidence type="ECO:0000256" key="1">
    <source>
        <dbReference type="SAM" id="MobiDB-lite"/>
    </source>
</evidence>